<keyword evidence="1" id="KW-0812">Transmembrane</keyword>
<keyword evidence="2" id="KW-0934">Plastid</keyword>
<dbReference type="RefSeq" id="YP_009399237.1">
    <property type="nucleotide sequence ID" value="NC_035296.1"/>
</dbReference>
<dbReference type="PANTHER" id="PTHR31272">
    <property type="entry name" value="CYTOCHROME C-TYPE BIOGENESIS PROTEIN HI_1454-RELATED"/>
    <property type="match status" value="1"/>
</dbReference>
<keyword evidence="1" id="KW-1133">Transmembrane helix</keyword>
<gene>
    <name evidence="2" type="primary">dsbD</name>
</gene>
<feature type="transmembrane region" description="Helical" evidence="1">
    <location>
        <begin position="73"/>
        <end position="94"/>
    </location>
</feature>
<feature type="transmembrane region" description="Helical" evidence="1">
    <location>
        <begin position="187"/>
        <end position="209"/>
    </location>
</feature>
<keyword evidence="2" id="KW-0150">Chloroplast</keyword>
<dbReference type="GeneID" id="33361900"/>
<feature type="transmembrane region" description="Helical" evidence="1">
    <location>
        <begin position="151"/>
        <end position="175"/>
    </location>
</feature>
<feature type="transmembrane region" description="Helical" evidence="1">
    <location>
        <begin position="221"/>
        <end position="244"/>
    </location>
</feature>
<dbReference type="PANTHER" id="PTHR31272:SF9">
    <property type="entry name" value="BLL1027 PROTEIN"/>
    <property type="match status" value="1"/>
</dbReference>
<proteinExistence type="predicted"/>
<feature type="transmembrane region" description="Helical" evidence="1">
    <location>
        <begin position="36"/>
        <end position="61"/>
    </location>
</feature>
<sequence length="245" mass="28176">MSILFYNLFDNYYVALYYVQYYFYSLILLSNQSNFFLLLLLFLLLGILTVLTPCFLSLLPIGLSYITSRNDSFNSIALFISGMLTSFLFVFIFIDTITVYISVNQLPFFSNFLILILGLDLMNVLDISKVYLSLNSLINISSQKNLLLQKYLTGLIIGLSVLPCNTSILFIFNFIIRNINNAVSLTIYFVVYLLGLIMPLVIIFIFKLYSLGIKYLSSVWYVFNSLLGFFLFTSSLFSLLKLIFN</sequence>
<feature type="transmembrane region" description="Helical" evidence="1">
    <location>
        <begin position="12"/>
        <end position="29"/>
    </location>
</feature>
<dbReference type="AlphaFoldDB" id="A0A1Z1MRY1"/>
<feature type="transmembrane region" description="Helical" evidence="1">
    <location>
        <begin position="106"/>
        <end position="125"/>
    </location>
</feature>
<keyword evidence="1" id="KW-0472">Membrane</keyword>
<protein>
    <submittedName>
        <fullName evidence="2">Thiol:disulfide interchange protein</fullName>
    </submittedName>
</protein>
<accession>A0A1Z1MRY1</accession>
<evidence type="ECO:0000256" key="1">
    <source>
        <dbReference type="SAM" id="Phobius"/>
    </source>
</evidence>
<dbReference type="EMBL" id="MF101454">
    <property type="protein sequence ID" value="ARW68843.1"/>
    <property type="molecule type" value="Genomic_DNA"/>
</dbReference>
<dbReference type="InterPro" id="IPR051790">
    <property type="entry name" value="Cytochrome_c-biogenesis_DsbD"/>
</dbReference>
<geneLocation type="chloroplast" evidence="2"/>
<name>A0A1Z1MRY1_9FLOR</name>
<evidence type="ECO:0000313" key="2">
    <source>
        <dbReference type="EMBL" id="ARW68843.1"/>
    </source>
</evidence>
<organism evidence="2">
    <name type="scientific">Kapraunia schneideri</name>
    <dbReference type="NCBI Taxonomy" id="717899"/>
    <lineage>
        <taxon>Eukaryota</taxon>
        <taxon>Rhodophyta</taxon>
        <taxon>Florideophyceae</taxon>
        <taxon>Rhodymeniophycidae</taxon>
        <taxon>Ceramiales</taxon>
        <taxon>Rhodomelaceae</taxon>
        <taxon>Kapraunia</taxon>
    </lineage>
</organism>
<reference evidence="2" key="1">
    <citation type="journal article" date="2017" name="J. Phycol.">
        <title>Analysis of chloroplast genomes and a supermatrix inform reclassification of the Rhodomelaceae (Rhodophyta).</title>
        <authorList>
            <person name="Diaz-Tapia P."/>
            <person name="Maggs C.A."/>
            <person name="West J.A."/>
            <person name="Verbruggen H."/>
        </authorList>
    </citation>
    <scope>NUCLEOTIDE SEQUENCE</scope>
    <source>
        <strain evidence="2">PD1720</strain>
    </source>
</reference>